<sequence>MKKYLFSAMLCLGSAKAATVSYSDSFNVNESYASITSPQEVFSAGYLTAQLPAFDASLGTLESFTITWSLSGTLDASSGGGSVGYVGDFLIASTTLTGASGGGGGGGGGAPVSFSFPGGSTSFSYTYNVADVGTTFDQTILDALTGGGDVDVTWDTPFTISSTFTDANISINASVDLTYTYSPIPEPSSALLGAAAIGSAFVRRRR</sequence>
<keyword evidence="1" id="KW-0732">Signal</keyword>
<feature type="signal peptide" evidence="1">
    <location>
        <begin position="1"/>
        <end position="17"/>
    </location>
</feature>
<evidence type="ECO:0000256" key="1">
    <source>
        <dbReference type="SAM" id="SignalP"/>
    </source>
</evidence>
<reference evidence="2" key="1">
    <citation type="submission" date="2021-01" db="EMBL/GenBank/DDBJ databases">
        <title>Modified the classification status of verrucomicrobia.</title>
        <authorList>
            <person name="Feng X."/>
        </authorList>
    </citation>
    <scope>NUCLEOTIDE SEQUENCE</scope>
    <source>
        <strain evidence="2">KCTC 22041</strain>
    </source>
</reference>
<dbReference type="AlphaFoldDB" id="A0A934VVW0"/>
<dbReference type="Proteomes" id="UP000603141">
    <property type="component" value="Unassembled WGS sequence"/>
</dbReference>
<keyword evidence="3" id="KW-1185">Reference proteome</keyword>
<gene>
    <name evidence="2" type="ORF">JIN85_16325</name>
</gene>
<feature type="chain" id="PRO_5036703706" description="PEP-CTERM protein-sorting domain-containing protein" evidence="1">
    <location>
        <begin position="18"/>
        <end position="206"/>
    </location>
</feature>
<proteinExistence type="predicted"/>
<evidence type="ECO:0008006" key="4">
    <source>
        <dbReference type="Google" id="ProtNLM"/>
    </source>
</evidence>
<organism evidence="2 3">
    <name type="scientific">Luteolibacter pohnpeiensis</name>
    <dbReference type="NCBI Taxonomy" id="454153"/>
    <lineage>
        <taxon>Bacteria</taxon>
        <taxon>Pseudomonadati</taxon>
        <taxon>Verrucomicrobiota</taxon>
        <taxon>Verrucomicrobiia</taxon>
        <taxon>Verrucomicrobiales</taxon>
        <taxon>Verrucomicrobiaceae</taxon>
        <taxon>Luteolibacter</taxon>
    </lineage>
</organism>
<comment type="caution">
    <text evidence="2">The sequence shown here is derived from an EMBL/GenBank/DDBJ whole genome shotgun (WGS) entry which is preliminary data.</text>
</comment>
<evidence type="ECO:0000313" key="3">
    <source>
        <dbReference type="Proteomes" id="UP000603141"/>
    </source>
</evidence>
<name>A0A934VVW0_9BACT</name>
<dbReference type="EMBL" id="JAENIJ010000031">
    <property type="protein sequence ID" value="MBK1883987.1"/>
    <property type="molecule type" value="Genomic_DNA"/>
</dbReference>
<dbReference type="RefSeq" id="WP_200272720.1">
    <property type="nucleotide sequence ID" value="NZ_JAENIJ010000031.1"/>
</dbReference>
<protein>
    <recommendedName>
        <fullName evidence="4">PEP-CTERM protein-sorting domain-containing protein</fullName>
    </recommendedName>
</protein>
<evidence type="ECO:0000313" key="2">
    <source>
        <dbReference type="EMBL" id="MBK1883987.1"/>
    </source>
</evidence>
<accession>A0A934VVW0</accession>